<gene>
    <name evidence="1" type="primary">casB</name>
    <name evidence="1" type="ORF">H3N35_02235</name>
</gene>
<protein>
    <submittedName>
        <fullName evidence="1">Type I-E CRISPR-associated protein Cse2/CasB</fullName>
    </submittedName>
</protein>
<dbReference type="Gene3D" id="1.10.520.40">
    <property type="entry name" value="CRISPR-associated protein Cse2"/>
    <property type="match status" value="1"/>
</dbReference>
<proteinExistence type="predicted"/>
<accession>A0ABY7VH05</accession>
<dbReference type="Pfam" id="PF09485">
    <property type="entry name" value="CRISPR_Cse2"/>
    <property type="match status" value="1"/>
</dbReference>
<evidence type="ECO:0000313" key="1">
    <source>
        <dbReference type="EMBL" id="WDE12325.1"/>
    </source>
</evidence>
<keyword evidence="2" id="KW-1185">Reference proteome</keyword>
<dbReference type="NCBIfam" id="TIGR02548">
    <property type="entry name" value="casB_cse2"/>
    <property type="match status" value="1"/>
</dbReference>
<reference evidence="1 2" key="1">
    <citation type="journal article" date="2022" name="Mar. Drugs">
        <title>Bioassay-Guided Fractionation Leads to the Detection of Cholic Acid Generated by the Rare Thalassomonas sp.</title>
        <authorList>
            <person name="Pheiffer F."/>
            <person name="Schneider Y.K."/>
            <person name="Hansen E.H."/>
            <person name="Andersen J.H."/>
            <person name="Isaksson J."/>
            <person name="Busche T."/>
            <person name="R C."/>
            <person name="Kalinowski J."/>
            <person name="Zyl L.V."/>
            <person name="Trindade M."/>
        </authorList>
    </citation>
    <scope>NUCLEOTIDE SEQUENCE [LARGE SCALE GENOMIC DNA]</scope>
    <source>
        <strain evidence="1 2">A5K-61T</strain>
    </source>
</reference>
<dbReference type="Proteomes" id="UP001215231">
    <property type="component" value="Chromosome"/>
</dbReference>
<name>A0ABY7VH05_9GAMM</name>
<sequence>MNLQITITDKQVLQAWWHWLDDNRGHRAKLRRATSPDDIMMTDAFFRFLKFSVKIEEGSLRLGNAWRDSNNLHAAATLCGLLSKVKEHATEQITIKALDDDNEDYQKTKKRLTFPAQLAMPNNGGSSPIMSELRFSRLQKSESVDSFYLNMSRAISLLNGTVNIESLITDILDWYREFEHGADKEPRKRLAVRWATEYFTTLNYNKLA</sequence>
<dbReference type="RefSeq" id="WP_274052599.1">
    <property type="nucleotide sequence ID" value="NZ_CP059693.1"/>
</dbReference>
<evidence type="ECO:0000313" key="2">
    <source>
        <dbReference type="Proteomes" id="UP001215231"/>
    </source>
</evidence>
<dbReference type="CDD" id="cd09731">
    <property type="entry name" value="Cse2_I-E"/>
    <property type="match status" value="1"/>
</dbReference>
<dbReference type="EMBL" id="CP059693">
    <property type="protein sequence ID" value="WDE12325.1"/>
    <property type="molecule type" value="Genomic_DNA"/>
</dbReference>
<organism evidence="1 2">
    <name type="scientific">Thalassomonas haliotis</name>
    <dbReference type="NCBI Taxonomy" id="485448"/>
    <lineage>
        <taxon>Bacteria</taxon>
        <taxon>Pseudomonadati</taxon>
        <taxon>Pseudomonadota</taxon>
        <taxon>Gammaproteobacteria</taxon>
        <taxon>Alteromonadales</taxon>
        <taxon>Colwelliaceae</taxon>
        <taxon>Thalassomonas</taxon>
    </lineage>
</organism>
<dbReference type="InterPro" id="IPR013382">
    <property type="entry name" value="CRISPR-assoc_prot_Cse2"/>
</dbReference>
<dbReference type="InterPro" id="IPR038287">
    <property type="entry name" value="Cse2_sf"/>
</dbReference>